<organism evidence="3 4">
    <name type="scientific">Algicella marina</name>
    <dbReference type="NCBI Taxonomy" id="2683284"/>
    <lineage>
        <taxon>Bacteria</taxon>
        <taxon>Pseudomonadati</taxon>
        <taxon>Pseudomonadota</taxon>
        <taxon>Alphaproteobacteria</taxon>
        <taxon>Rhodobacterales</taxon>
        <taxon>Paracoccaceae</taxon>
        <taxon>Algicella</taxon>
    </lineage>
</organism>
<keyword evidence="3" id="KW-0808">Transferase</keyword>
<dbReference type="SUPFAM" id="SSF55729">
    <property type="entry name" value="Acyl-CoA N-acyltransferases (Nat)"/>
    <property type="match status" value="1"/>
</dbReference>
<dbReference type="PROSITE" id="PS51186">
    <property type="entry name" value="GNAT"/>
    <property type="match status" value="1"/>
</dbReference>
<dbReference type="Gene3D" id="3.40.630.30">
    <property type="match status" value="1"/>
</dbReference>
<reference evidence="3 4" key="1">
    <citation type="submission" date="2019-12" db="EMBL/GenBank/DDBJ databases">
        <title>Complete genome sequence of Algicella marina strain 9Alg 56(T) isolated from the red alga Tichocarpus crinitus.</title>
        <authorList>
            <person name="Kim S.-G."/>
            <person name="Nedashkovskaya O.I."/>
        </authorList>
    </citation>
    <scope>NUCLEOTIDE SEQUENCE [LARGE SCALE GENOMIC DNA]</scope>
    <source>
        <strain evidence="3 4">9Alg 56</strain>
    </source>
</reference>
<evidence type="ECO:0000256" key="1">
    <source>
        <dbReference type="SAM" id="Phobius"/>
    </source>
</evidence>
<dbReference type="EMBL" id="CP046620">
    <property type="protein sequence ID" value="QHQ35916.1"/>
    <property type="molecule type" value="Genomic_DNA"/>
</dbReference>
<dbReference type="InterPro" id="IPR000182">
    <property type="entry name" value="GNAT_dom"/>
</dbReference>
<dbReference type="KEGG" id="amaq:GO499_12395"/>
<sequence length="230" mass="24243">MLWMLACTAIVVAGLRARQVRGDLVLGIGLGGAGFAVLMAVLDPGARPTAESMQGWLLLLVLLVPVLGYRAVLRWARQRSAALEGASGGREDHPAGFVLIENDAALTAEVQAKLRAAGHAAVPGSTTTGFSIGFRGDDGAIHASGRVTLTQGLADFGPVWVEPEARANGLGRRLMAEMEREAGVRGARRAVLQTFSWQAEGFYAALGYSVLARVEMPEGGARLYMSKDLS</sequence>
<proteinExistence type="predicted"/>
<dbReference type="RefSeq" id="WP_161862474.1">
    <property type="nucleotide sequence ID" value="NZ_CP046620.1"/>
</dbReference>
<name>A0A6P1T366_9RHOB</name>
<gene>
    <name evidence="3" type="ORF">GO499_12395</name>
</gene>
<dbReference type="Proteomes" id="UP000464495">
    <property type="component" value="Chromosome"/>
</dbReference>
<dbReference type="CDD" id="cd04301">
    <property type="entry name" value="NAT_SF"/>
    <property type="match status" value="1"/>
</dbReference>
<dbReference type="AlphaFoldDB" id="A0A6P1T366"/>
<evidence type="ECO:0000313" key="3">
    <source>
        <dbReference type="EMBL" id="QHQ35916.1"/>
    </source>
</evidence>
<accession>A0A6P1T366</accession>
<dbReference type="GO" id="GO:0016747">
    <property type="term" value="F:acyltransferase activity, transferring groups other than amino-acyl groups"/>
    <property type="evidence" value="ECO:0007669"/>
    <property type="project" value="InterPro"/>
</dbReference>
<keyword evidence="4" id="KW-1185">Reference proteome</keyword>
<feature type="transmembrane region" description="Helical" evidence="1">
    <location>
        <begin position="24"/>
        <end position="42"/>
    </location>
</feature>
<evidence type="ECO:0000313" key="4">
    <source>
        <dbReference type="Proteomes" id="UP000464495"/>
    </source>
</evidence>
<dbReference type="InterPro" id="IPR016181">
    <property type="entry name" value="Acyl_CoA_acyltransferase"/>
</dbReference>
<feature type="domain" description="N-acetyltransferase" evidence="2">
    <location>
        <begin position="67"/>
        <end position="230"/>
    </location>
</feature>
<keyword evidence="1" id="KW-1133">Transmembrane helix</keyword>
<keyword evidence="1" id="KW-0812">Transmembrane</keyword>
<keyword evidence="1" id="KW-0472">Membrane</keyword>
<protein>
    <submittedName>
        <fullName evidence="3">GNAT family N-acetyltransferase</fullName>
    </submittedName>
</protein>
<evidence type="ECO:0000259" key="2">
    <source>
        <dbReference type="PROSITE" id="PS51186"/>
    </source>
</evidence>
<feature type="transmembrane region" description="Helical" evidence="1">
    <location>
        <begin position="54"/>
        <end position="73"/>
    </location>
</feature>
<dbReference type="Pfam" id="PF13508">
    <property type="entry name" value="Acetyltransf_7"/>
    <property type="match status" value="1"/>
</dbReference>